<dbReference type="Proteomes" id="UP000887581">
    <property type="component" value="Unplaced"/>
</dbReference>
<dbReference type="WBParaSite" id="sdigi.contig47.g2902.t1">
    <property type="protein sequence ID" value="sdigi.contig47.g2902.t1"/>
    <property type="gene ID" value="sdigi.contig47.g2902"/>
</dbReference>
<reference evidence="2" key="1">
    <citation type="submission" date="2022-11" db="UniProtKB">
        <authorList>
            <consortium name="WormBaseParasite"/>
        </authorList>
    </citation>
    <scope>IDENTIFICATION</scope>
</reference>
<evidence type="ECO:0000313" key="1">
    <source>
        <dbReference type="Proteomes" id="UP000887581"/>
    </source>
</evidence>
<evidence type="ECO:0000313" key="2">
    <source>
        <dbReference type="WBParaSite" id="sdigi.contig47.g2902.t1"/>
    </source>
</evidence>
<sequence>MDNKNVAFVGGVDVDICCGDIRGSMIFPVKGNSRHKLFSGFRCTEEVVTFSTVRNCFGSFFKSVRIELGYFHIYSLNWRRWDSGIELNKQGIQDLKIMQLSLENLLEQYTLADHWKRTPRNFFASPSLWRLKELQRQDSRVTDRSSRLTRGTGEGRVRERLRGDVDDAVIDMRIEM</sequence>
<name>A0A915PVK5_9BILA</name>
<proteinExistence type="predicted"/>
<dbReference type="AlphaFoldDB" id="A0A915PVK5"/>
<keyword evidence="1" id="KW-1185">Reference proteome</keyword>
<organism evidence="1 2">
    <name type="scientific">Setaria digitata</name>
    <dbReference type="NCBI Taxonomy" id="48799"/>
    <lineage>
        <taxon>Eukaryota</taxon>
        <taxon>Metazoa</taxon>
        <taxon>Ecdysozoa</taxon>
        <taxon>Nematoda</taxon>
        <taxon>Chromadorea</taxon>
        <taxon>Rhabditida</taxon>
        <taxon>Spirurina</taxon>
        <taxon>Spiruromorpha</taxon>
        <taxon>Filarioidea</taxon>
        <taxon>Setariidae</taxon>
        <taxon>Setaria</taxon>
    </lineage>
</organism>
<accession>A0A915PVK5</accession>
<protein>
    <submittedName>
        <fullName evidence="2">Uncharacterized protein</fullName>
    </submittedName>
</protein>